<sequence length="123" mass="13902">MNRAQGGHRSKPDGFLHIQNFTVTKASGMAGAIYAYVLDEHQQHAVECLLVERAIALEEAAGPEWAGAAHHFKHGQWRFRKAFLKENFKYVLHDATRVMATPVMIRFEQKVVAEREALFNPAS</sequence>
<organism evidence="1 2">
    <name type="scientific">Pseudomonas phage Pf-10</name>
    <dbReference type="NCBI Taxonomy" id="1562076"/>
    <lineage>
        <taxon>Viruses</taxon>
        <taxon>Duplodnaviria</taxon>
        <taxon>Heunggongvirae</taxon>
        <taxon>Uroviricota</taxon>
        <taxon>Caudoviricetes</taxon>
        <taxon>Autographivirales</taxon>
        <taxon>Autotranscriptaviridae</taxon>
        <taxon>Studiervirinae</taxon>
        <taxon>Pifdecavirus</taxon>
        <taxon>Pifdecavirus BIMBV46</taxon>
        <taxon>Pifdecavirus Pf10</taxon>
    </lineage>
</organism>
<protein>
    <submittedName>
        <fullName evidence="1">Uncharacterized protein</fullName>
    </submittedName>
</protein>
<dbReference type="KEGG" id="vg:24576431"/>
<name>A0A0A0YQV0_9CAUD</name>
<dbReference type="RefSeq" id="YP_009145612.1">
    <property type="nucleotide sequence ID" value="NC_027292.1"/>
</dbReference>
<gene>
    <name evidence="1" type="ORF">NL61_15</name>
</gene>
<keyword evidence="2" id="KW-1185">Reference proteome</keyword>
<dbReference type="Proteomes" id="UP000030326">
    <property type="component" value="Segment"/>
</dbReference>
<reference evidence="1 2" key="1">
    <citation type="submission" date="2014-10" db="EMBL/GenBank/DDBJ databases">
        <title>Complete genome sequence and comparative genome analysis of Pseudomonas phage Pf-10.</title>
        <authorList>
            <person name="Valentovich L.N."/>
            <person name="Pilipchuk T.A."/>
        </authorList>
    </citation>
    <scope>NUCLEOTIDE SEQUENCE [LARGE SCALE GENOMIC DNA]</scope>
</reference>
<evidence type="ECO:0000313" key="2">
    <source>
        <dbReference type="Proteomes" id="UP000030326"/>
    </source>
</evidence>
<dbReference type="OrthoDB" id="19920at10239"/>
<accession>A0A0A0YQV0</accession>
<proteinExistence type="predicted"/>
<dbReference type="EMBL" id="KP025626">
    <property type="protein sequence ID" value="AIX12977.1"/>
    <property type="molecule type" value="Genomic_DNA"/>
</dbReference>
<dbReference type="GeneID" id="24576431"/>
<evidence type="ECO:0000313" key="1">
    <source>
        <dbReference type="EMBL" id="AIX12977.1"/>
    </source>
</evidence>